<evidence type="ECO:0000313" key="3">
    <source>
        <dbReference type="Proteomes" id="UP001307889"/>
    </source>
</evidence>
<feature type="chain" id="PRO_5046380668" description="Peptidase S1 domain-containing protein" evidence="1">
    <location>
        <begin position="20"/>
        <end position="465"/>
    </location>
</feature>
<dbReference type="Gene3D" id="2.40.10.10">
    <property type="entry name" value="Trypsin-like serine proteases"/>
    <property type="match status" value="1"/>
</dbReference>
<evidence type="ECO:0008006" key="4">
    <source>
        <dbReference type="Google" id="ProtNLM"/>
    </source>
</evidence>
<proteinExistence type="predicted"/>
<protein>
    <recommendedName>
        <fullName evidence="4">Peptidase S1 domain-containing protein</fullName>
    </recommendedName>
</protein>
<evidence type="ECO:0000256" key="1">
    <source>
        <dbReference type="SAM" id="SignalP"/>
    </source>
</evidence>
<sequence>MMKIGLALILGLMACQTYGQGPTQHNHERKKRLVFGKYVSKYRTYPVLNYQAAITNGIQPGLKNCWHLHSSRELPGQDDSTRLFTVFCQDRIDIKCGGSLITNSAVQTSCHCLTGQVLTTKRRLKVAKNIVSVWETYSIVHVGALRLIDMTQKTARFAKRYYIHEHCLPLIGQIWVYDFGLVIVDKRETDADGWPWRIAPLYMKADLTNIWQNATSHEWVCMHVGFGHTTYANGVYANRARSLLYSWRLIADRNWCSKFHRGVVSKQILSTDEYEPKKMSANFPLNLRPHYEELSRQDKYACSRHIGKFKEIPSYSDSGHAVSCSDLYFSVQGLSLAPSNWTSYGVAFSMPLVFDPYVNAAEYRRRFAEFVDKGSIHNLYRALVIQTNGSVPGYTPYQKPNFEREWSPDRGYFHKREVDQLEAMDYLKMAQEQTSSESIAIRLVFRLPFLIFMFSFNFLHYFHFF</sequence>
<gene>
    <name evidence="2" type="ORF">NTJ_09480</name>
</gene>
<dbReference type="SUPFAM" id="SSF50494">
    <property type="entry name" value="Trypsin-like serine proteases"/>
    <property type="match status" value="1"/>
</dbReference>
<reference evidence="2 3" key="1">
    <citation type="submission" date="2023-09" db="EMBL/GenBank/DDBJ databases">
        <title>Nesidiocoris tenuis whole genome shotgun sequence.</title>
        <authorList>
            <person name="Shibata T."/>
            <person name="Shimoda M."/>
            <person name="Kobayashi T."/>
            <person name="Uehara T."/>
        </authorList>
    </citation>
    <scope>NUCLEOTIDE SEQUENCE [LARGE SCALE GENOMIC DNA]</scope>
    <source>
        <strain evidence="2 3">Japan</strain>
    </source>
</reference>
<keyword evidence="3" id="KW-1185">Reference proteome</keyword>
<evidence type="ECO:0000313" key="2">
    <source>
        <dbReference type="EMBL" id="BES96667.1"/>
    </source>
</evidence>
<accession>A0ABN7B1R1</accession>
<keyword evidence="1" id="KW-0732">Signal</keyword>
<organism evidence="2 3">
    <name type="scientific">Nesidiocoris tenuis</name>
    <dbReference type="NCBI Taxonomy" id="355587"/>
    <lineage>
        <taxon>Eukaryota</taxon>
        <taxon>Metazoa</taxon>
        <taxon>Ecdysozoa</taxon>
        <taxon>Arthropoda</taxon>
        <taxon>Hexapoda</taxon>
        <taxon>Insecta</taxon>
        <taxon>Pterygota</taxon>
        <taxon>Neoptera</taxon>
        <taxon>Paraneoptera</taxon>
        <taxon>Hemiptera</taxon>
        <taxon>Heteroptera</taxon>
        <taxon>Panheteroptera</taxon>
        <taxon>Cimicomorpha</taxon>
        <taxon>Miridae</taxon>
        <taxon>Dicyphina</taxon>
        <taxon>Nesidiocoris</taxon>
    </lineage>
</organism>
<dbReference type="InterPro" id="IPR009003">
    <property type="entry name" value="Peptidase_S1_PA"/>
</dbReference>
<dbReference type="InterPro" id="IPR043504">
    <property type="entry name" value="Peptidase_S1_PA_chymotrypsin"/>
</dbReference>
<dbReference type="EMBL" id="AP028915">
    <property type="protein sequence ID" value="BES96667.1"/>
    <property type="molecule type" value="Genomic_DNA"/>
</dbReference>
<dbReference type="Proteomes" id="UP001307889">
    <property type="component" value="Chromosome 7"/>
</dbReference>
<dbReference type="PROSITE" id="PS51257">
    <property type="entry name" value="PROKAR_LIPOPROTEIN"/>
    <property type="match status" value="1"/>
</dbReference>
<feature type="signal peptide" evidence="1">
    <location>
        <begin position="1"/>
        <end position="19"/>
    </location>
</feature>
<name>A0ABN7B1R1_9HEMI</name>